<dbReference type="OrthoDB" id="19542at2"/>
<dbReference type="KEGG" id="fgi:OP10G_3583"/>
<dbReference type="SUPFAM" id="SSF56925">
    <property type="entry name" value="OMPA-like"/>
    <property type="match status" value="1"/>
</dbReference>
<name>A0A068NU31_FIMGI</name>
<dbReference type="RefSeq" id="WP_025229124.1">
    <property type="nucleotide sequence ID" value="NZ_CP007139.1"/>
</dbReference>
<feature type="signal peptide" evidence="1">
    <location>
        <begin position="1"/>
        <end position="23"/>
    </location>
</feature>
<keyword evidence="3" id="KW-1185">Reference proteome</keyword>
<evidence type="ECO:0008006" key="4">
    <source>
        <dbReference type="Google" id="ProtNLM"/>
    </source>
</evidence>
<reference evidence="2 3" key="1">
    <citation type="journal article" date="2014" name="PLoS ONE">
        <title>The first complete genome sequence of the class fimbriimonadia in the phylum armatimonadetes.</title>
        <authorList>
            <person name="Hu Z.Y."/>
            <person name="Wang Y.Z."/>
            <person name="Im W.T."/>
            <person name="Wang S.Y."/>
            <person name="Zhao G.P."/>
            <person name="Zheng H.J."/>
            <person name="Quan Z.X."/>
        </authorList>
    </citation>
    <scope>NUCLEOTIDE SEQUENCE [LARGE SCALE GENOMIC DNA]</scope>
    <source>
        <strain evidence="2">Gsoil 348</strain>
    </source>
</reference>
<proteinExistence type="predicted"/>
<dbReference type="AlphaFoldDB" id="A0A068NU31"/>
<dbReference type="EMBL" id="CP007139">
    <property type="protein sequence ID" value="AIE86951.1"/>
    <property type="molecule type" value="Genomic_DNA"/>
</dbReference>
<gene>
    <name evidence="2" type="ORF">OP10G_3583</name>
</gene>
<dbReference type="HOGENOM" id="CLU_1584028_0_0_0"/>
<keyword evidence="1" id="KW-0732">Signal</keyword>
<sequence length="168" mass="17971">MKRTITMMLGTALLLGVASSALAQDNKPSGISLRAGLFLPTDRGARDVSDSWFAGGIDYKIKDMGDMNGNSSLGLSLDFTGKGGFRTVPLLLNYIVHRDQLYFFGGAGISFSRFASGGGSEDKTEFAYQAGAGYEFQKGQTPLFFEAKFMGNGRSALNGFGFFIGARL</sequence>
<evidence type="ECO:0000313" key="2">
    <source>
        <dbReference type="EMBL" id="AIE86951.1"/>
    </source>
</evidence>
<dbReference type="STRING" id="661478.OP10G_3583"/>
<evidence type="ECO:0000313" key="3">
    <source>
        <dbReference type="Proteomes" id="UP000027982"/>
    </source>
</evidence>
<evidence type="ECO:0000256" key="1">
    <source>
        <dbReference type="SAM" id="SignalP"/>
    </source>
</evidence>
<feature type="chain" id="PRO_5001651848" description="Outer membrane protein beta-barrel domain-containing protein" evidence="1">
    <location>
        <begin position="24"/>
        <end position="168"/>
    </location>
</feature>
<dbReference type="Proteomes" id="UP000027982">
    <property type="component" value="Chromosome"/>
</dbReference>
<dbReference type="InterPro" id="IPR011250">
    <property type="entry name" value="OMP/PagP_B-barrel"/>
</dbReference>
<organism evidence="2 3">
    <name type="scientific">Fimbriimonas ginsengisoli Gsoil 348</name>
    <dbReference type="NCBI Taxonomy" id="661478"/>
    <lineage>
        <taxon>Bacteria</taxon>
        <taxon>Bacillati</taxon>
        <taxon>Armatimonadota</taxon>
        <taxon>Fimbriimonadia</taxon>
        <taxon>Fimbriimonadales</taxon>
        <taxon>Fimbriimonadaceae</taxon>
        <taxon>Fimbriimonas</taxon>
    </lineage>
</organism>
<accession>A0A068NU31</accession>
<protein>
    <recommendedName>
        <fullName evidence="4">Outer membrane protein beta-barrel domain-containing protein</fullName>
    </recommendedName>
</protein>